<comment type="caution">
    <text evidence="1">The sequence shown here is derived from an EMBL/GenBank/DDBJ whole genome shotgun (WGS) entry which is preliminary data.</text>
</comment>
<dbReference type="InterPro" id="IPR025534">
    <property type="entry name" value="DUF4420"/>
</dbReference>
<protein>
    <submittedName>
        <fullName evidence="1">PD-(D/E)XK motif protein</fullName>
    </submittedName>
</protein>
<dbReference type="Pfam" id="PF14390">
    <property type="entry name" value="DUF4420"/>
    <property type="match status" value="1"/>
</dbReference>
<gene>
    <name evidence="1" type="ORF">H4O18_20755</name>
</gene>
<proteinExistence type="predicted"/>
<sequence>MIHVNSLNFDTWNYLDDSGNPLDGFKSVEITANGSEVCGYIFNDHNSKHHFAIEILEPRISPSNNFPQVTGMSVQIGSYLINGSRKIVIDGVCEIDEFLDEFTGVFKEILILIEDESVAPIQSVHDIMQAWVSFWSRPQTGLLNVEEQIGLIGELQVLKKLIPVNLTLALDCWNGPLGGKFDFTFTDWSFEVKATRSDRRVHIVNGIDQLEPNRNNKLAIISFQLQSTNEISGLNLSQEVRAIRSMIYRIDRTKFVEFASLISSAGYNLARDSEYENMNFEIINADFFEVNEEFPKLTSSMLNPPISPRVESVQYNIVLSHLAGTNLDHLVIGNYFY</sequence>
<dbReference type="RefSeq" id="WP_187588253.1">
    <property type="nucleotide sequence ID" value="NZ_JACLHY010000035.1"/>
</dbReference>
<dbReference type="Proteomes" id="UP000618952">
    <property type="component" value="Unassembled WGS sequence"/>
</dbReference>
<organism evidence="1 2">
    <name type="scientific">Arenibacter arenosicollis</name>
    <dbReference type="NCBI Taxonomy" id="2762274"/>
    <lineage>
        <taxon>Bacteria</taxon>
        <taxon>Pseudomonadati</taxon>
        <taxon>Bacteroidota</taxon>
        <taxon>Flavobacteriia</taxon>
        <taxon>Flavobacteriales</taxon>
        <taxon>Flavobacteriaceae</taxon>
        <taxon>Arenibacter</taxon>
    </lineage>
</organism>
<name>A0ABR7QTA7_9FLAO</name>
<evidence type="ECO:0000313" key="1">
    <source>
        <dbReference type="EMBL" id="MBC8770437.1"/>
    </source>
</evidence>
<dbReference type="EMBL" id="JACLHY010000035">
    <property type="protein sequence ID" value="MBC8770437.1"/>
    <property type="molecule type" value="Genomic_DNA"/>
</dbReference>
<reference evidence="1 2" key="1">
    <citation type="submission" date="2020-08" db="EMBL/GenBank/DDBJ databases">
        <title>Arenibacter gaetbuli sp. nov., isolated from a sand dune.</title>
        <authorList>
            <person name="Park S."/>
            <person name="Yoon J.-H."/>
        </authorList>
    </citation>
    <scope>NUCLEOTIDE SEQUENCE [LARGE SCALE GENOMIC DNA]</scope>
    <source>
        <strain evidence="1 2">BSSL-BM3</strain>
    </source>
</reference>
<keyword evidence="2" id="KW-1185">Reference proteome</keyword>
<evidence type="ECO:0000313" key="2">
    <source>
        <dbReference type="Proteomes" id="UP000618952"/>
    </source>
</evidence>
<accession>A0ABR7QTA7</accession>